<organism evidence="2 3">
    <name type="scientific">Halopseudomonas pachastrellae</name>
    <dbReference type="NCBI Taxonomy" id="254161"/>
    <lineage>
        <taxon>Bacteria</taxon>
        <taxon>Pseudomonadati</taxon>
        <taxon>Pseudomonadota</taxon>
        <taxon>Gammaproteobacteria</taxon>
        <taxon>Pseudomonadales</taxon>
        <taxon>Pseudomonadaceae</taxon>
        <taxon>Halopseudomonas</taxon>
    </lineage>
</organism>
<name>A0A1S8DKZ5_9GAMM</name>
<evidence type="ECO:0000256" key="1">
    <source>
        <dbReference type="SAM" id="MobiDB-lite"/>
    </source>
</evidence>
<dbReference type="Proteomes" id="UP000242847">
    <property type="component" value="Unassembled WGS sequence"/>
</dbReference>
<evidence type="ECO:0000313" key="2">
    <source>
        <dbReference type="EMBL" id="ONM45280.1"/>
    </source>
</evidence>
<evidence type="ECO:0000313" key="3">
    <source>
        <dbReference type="Proteomes" id="UP000242847"/>
    </source>
</evidence>
<reference evidence="2 3" key="1">
    <citation type="submission" date="2017-01" db="EMBL/GenBank/DDBJ databases">
        <title>Draft genome sequence of Pseudomonas pachastrellae type strain CCUG 46540T from a deep sea.</title>
        <authorList>
            <person name="Gomila M."/>
            <person name="Mulet M."/>
            <person name="Lalucat J."/>
            <person name="Garcia-Valdes E."/>
        </authorList>
    </citation>
    <scope>NUCLEOTIDE SEQUENCE [LARGE SCALE GENOMIC DNA]</scope>
    <source>
        <strain evidence="2 3">CCUG 46540</strain>
    </source>
</reference>
<evidence type="ECO:0008006" key="4">
    <source>
        <dbReference type="Google" id="ProtNLM"/>
    </source>
</evidence>
<feature type="compositionally biased region" description="Basic and acidic residues" evidence="1">
    <location>
        <begin position="39"/>
        <end position="50"/>
    </location>
</feature>
<feature type="region of interest" description="Disordered" evidence="1">
    <location>
        <begin position="1"/>
        <end position="90"/>
    </location>
</feature>
<feature type="compositionally biased region" description="Basic and acidic residues" evidence="1">
    <location>
        <begin position="61"/>
        <end position="73"/>
    </location>
</feature>
<dbReference type="AlphaFoldDB" id="A0A1S8DKZ5"/>
<gene>
    <name evidence="2" type="ORF">BXT89_03615</name>
</gene>
<dbReference type="RefSeq" id="WP_083724781.1">
    <property type="nucleotide sequence ID" value="NZ_FOUD01000013.1"/>
</dbReference>
<accession>A0A1S8DKZ5</accession>
<dbReference type="STRING" id="254161.SAMN05216256_11332"/>
<sequence length="90" mass="10237">MLIPGLPPAGAQNDAIKSSREVKPSAASEPLHDAATPQVERRQNDRGRWPERRRRKRRVHTRQEQSPEERQVGADELELPEKGLLVDIEV</sequence>
<protein>
    <recommendedName>
        <fullName evidence="4">Aspartate-semialdehyde dehydrogenase</fullName>
    </recommendedName>
</protein>
<keyword evidence="3" id="KW-1185">Reference proteome</keyword>
<comment type="caution">
    <text evidence="2">The sequence shown here is derived from an EMBL/GenBank/DDBJ whole genome shotgun (WGS) entry which is preliminary data.</text>
</comment>
<feature type="compositionally biased region" description="Basic residues" evidence="1">
    <location>
        <begin position="51"/>
        <end position="60"/>
    </location>
</feature>
<proteinExistence type="predicted"/>
<dbReference type="EMBL" id="MUBC01000005">
    <property type="protein sequence ID" value="ONM45280.1"/>
    <property type="molecule type" value="Genomic_DNA"/>
</dbReference>
<dbReference type="OrthoDB" id="7017216at2"/>